<protein>
    <recommendedName>
        <fullName evidence="3">Condensation domain-containing protein</fullName>
    </recommendedName>
</protein>
<comment type="caution">
    <text evidence="1">The sequence shown here is derived from an EMBL/GenBank/DDBJ whole genome shotgun (WGS) entry which is preliminary data.</text>
</comment>
<dbReference type="AlphaFoldDB" id="A0A9W9FJF3"/>
<dbReference type="Proteomes" id="UP001149165">
    <property type="component" value="Unassembled WGS sequence"/>
</dbReference>
<dbReference type="PANTHER" id="PTHR42034">
    <property type="entry name" value="CHROMOSOME 7, WHOLE GENOME SHOTGUN SEQUENCE-RELATED"/>
    <property type="match status" value="1"/>
</dbReference>
<dbReference type="PANTHER" id="PTHR42034:SF1">
    <property type="entry name" value="CONDENSATION DOMAIN-CONTAINING PROTEIN"/>
    <property type="match status" value="1"/>
</dbReference>
<accession>A0A9W9FJF3</accession>
<gene>
    <name evidence="1" type="ORF">N7456_007276</name>
</gene>
<dbReference type="InterPro" id="IPR023213">
    <property type="entry name" value="CAT-like_dom_sf"/>
</dbReference>
<keyword evidence="2" id="KW-1185">Reference proteome</keyword>
<reference evidence="1" key="2">
    <citation type="journal article" date="2023" name="IMA Fungus">
        <title>Comparative genomic study of the Penicillium genus elucidates a diverse pangenome and 15 lateral gene transfer events.</title>
        <authorList>
            <person name="Petersen C."/>
            <person name="Sorensen T."/>
            <person name="Nielsen M.R."/>
            <person name="Sondergaard T.E."/>
            <person name="Sorensen J.L."/>
            <person name="Fitzpatrick D.A."/>
            <person name="Frisvad J.C."/>
            <person name="Nielsen K.L."/>
        </authorList>
    </citation>
    <scope>NUCLEOTIDE SEQUENCE</scope>
    <source>
        <strain evidence="1">IBT 30069</strain>
    </source>
</reference>
<name>A0A9W9FJF3_9EURO</name>
<evidence type="ECO:0000313" key="1">
    <source>
        <dbReference type="EMBL" id="KAJ5101224.1"/>
    </source>
</evidence>
<dbReference type="OrthoDB" id="2548233at2759"/>
<sequence length="452" mass="50992">MSWSQVSDHRWERPSNGTEGFLIFMENTSASLFEGRRQFTIFSRLKVNLQIPADELEDALRYAWKQVRSEQPQLAETVEGYNKIYEVPDEAALQSWLEKTFIVSDEMEGEAIANQSRPIDQVTFYYVPKASQLIIRAPHSTIDGIGILLLWHTYLTALANPKPNLAIGEEATRLCPSREKALGHADVPPAETVVKATKMVAEKAAFYPGIGPVNRIGTVPAGSTQRREVVYSERITDAIVQACKRNGYSVTAAVHAAWVLTIVKHADPTQTSETSKYLTFGQFNLRPYLPEPYSSSQYAVANYSIGWPLVFEKPNKFKEFVHIIDEAYKTTFKDNPENLEMSGSVINCLRNIVQSPEFMAGPVARDAIVSSLGIIERYLQQSYASADNSRQIIIEDLKFGIECILGDSMVSLYTFRDQLRMVFSFNESYEDESHVQGYLEEIQKILLEELVA</sequence>
<dbReference type="Gene3D" id="3.30.559.30">
    <property type="entry name" value="Nonribosomal peptide synthetase, condensation domain"/>
    <property type="match status" value="1"/>
</dbReference>
<reference evidence="1" key="1">
    <citation type="submission" date="2022-11" db="EMBL/GenBank/DDBJ databases">
        <authorList>
            <person name="Petersen C."/>
        </authorList>
    </citation>
    <scope>NUCLEOTIDE SEQUENCE</scope>
    <source>
        <strain evidence="1">IBT 30069</strain>
    </source>
</reference>
<evidence type="ECO:0000313" key="2">
    <source>
        <dbReference type="Proteomes" id="UP001149165"/>
    </source>
</evidence>
<evidence type="ECO:0008006" key="3">
    <source>
        <dbReference type="Google" id="ProtNLM"/>
    </source>
</evidence>
<dbReference type="EMBL" id="JAPQKH010000004">
    <property type="protein sequence ID" value="KAJ5101224.1"/>
    <property type="molecule type" value="Genomic_DNA"/>
</dbReference>
<proteinExistence type="predicted"/>
<organism evidence="1 2">
    <name type="scientific">Penicillium angulare</name>
    <dbReference type="NCBI Taxonomy" id="116970"/>
    <lineage>
        <taxon>Eukaryota</taxon>
        <taxon>Fungi</taxon>
        <taxon>Dikarya</taxon>
        <taxon>Ascomycota</taxon>
        <taxon>Pezizomycotina</taxon>
        <taxon>Eurotiomycetes</taxon>
        <taxon>Eurotiomycetidae</taxon>
        <taxon>Eurotiales</taxon>
        <taxon>Aspergillaceae</taxon>
        <taxon>Penicillium</taxon>
    </lineage>
</organism>
<dbReference type="Gene3D" id="3.30.559.10">
    <property type="entry name" value="Chloramphenicol acetyltransferase-like domain"/>
    <property type="match status" value="1"/>
</dbReference>